<dbReference type="SUPFAM" id="SSF52279">
    <property type="entry name" value="Beta-D-glucan exohydrolase, C-terminal domain"/>
    <property type="match status" value="1"/>
</dbReference>
<dbReference type="Gene3D" id="2.60.40.10">
    <property type="entry name" value="Immunoglobulins"/>
    <property type="match status" value="1"/>
</dbReference>
<proteinExistence type="inferred from homology"/>
<dbReference type="Pfam" id="PF14310">
    <property type="entry name" value="Fn3-like"/>
    <property type="match status" value="1"/>
</dbReference>
<dbReference type="PRINTS" id="PR00133">
    <property type="entry name" value="GLHYDRLASE3"/>
</dbReference>
<dbReference type="InterPro" id="IPR050288">
    <property type="entry name" value="Cellulose_deg_GH3"/>
</dbReference>
<dbReference type="Gene3D" id="3.20.20.300">
    <property type="entry name" value="Glycoside hydrolase, family 3, N-terminal domain"/>
    <property type="match status" value="1"/>
</dbReference>
<evidence type="ECO:0000256" key="3">
    <source>
        <dbReference type="SAM" id="Phobius"/>
    </source>
</evidence>
<accession>A0A9D2CB78</accession>
<comment type="similarity">
    <text evidence="1">Belongs to the glycosyl hydrolase 3 family.</text>
</comment>
<evidence type="ECO:0000259" key="4">
    <source>
        <dbReference type="SMART" id="SM01217"/>
    </source>
</evidence>
<feature type="transmembrane region" description="Helical" evidence="3">
    <location>
        <begin position="946"/>
        <end position="967"/>
    </location>
</feature>
<feature type="transmembrane region" description="Helical" evidence="3">
    <location>
        <begin position="17"/>
        <end position="39"/>
    </location>
</feature>
<reference evidence="5" key="2">
    <citation type="submission" date="2021-04" db="EMBL/GenBank/DDBJ databases">
        <authorList>
            <person name="Gilroy R."/>
        </authorList>
    </citation>
    <scope>NUCLEOTIDE SEQUENCE</scope>
    <source>
        <strain evidence="5">ChiGjej1B1-98</strain>
    </source>
</reference>
<comment type="caution">
    <text evidence="5">The sequence shown here is derived from an EMBL/GenBank/DDBJ whole genome shotgun (WGS) entry which is preliminary data.</text>
</comment>
<organism evidence="5 6">
    <name type="scientific">Candidatus Agrococcus pullicola</name>
    <dbReference type="NCBI Taxonomy" id="2838429"/>
    <lineage>
        <taxon>Bacteria</taxon>
        <taxon>Bacillati</taxon>
        <taxon>Actinomycetota</taxon>
        <taxon>Actinomycetes</taxon>
        <taxon>Micrococcales</taxon>
        <taxon>Microbacteriaceae</taxon>
        <taxon>Agrococcus</taxon>
    </lineage>
</organism>
<dbReference type="PANTHER" id="PTHR42715">
    <property type="entry name" value="BETA-GLUCOSIDASE"/>
    <property type="match status" value="1"/>
</dbReference>
<dbReference type="Pfam" id="PF00933">
    <property type="entry name" value="Glyco_hydro_3"/>
    <property type="match status" value="1"/>
</dbReference>
<evidence type="ECO:0000313" key="5">
    <source>
        <dbReference type="EMBL" id="HIY67669.1"/>
    </source>
</evidence>
<dbReference type="InterPro" id="IPR026891">
    <property type="entry name" value="Fn3-like"/>
</dbReference>
<evidence type="ECO:0000256" key="1">
    <source>
        <dbReference type="ARBA" id="ARBA00005336"/>
    </source>
</evidence>
<dbReference type="Proteomes" id="UP000824005">
    <property type="component" value="Unassembled WGS sequence"/>
</dbReference>
<gene>
    <name evidence="5" type="ORF">H9830_15495</name>
</gene>
<feature type="domain" description="Fibronectin type III-like" evidence="4">
    <location>
        <begin position="435"/>
        <end position="509"/>
    </location>
</feature>
<protein>
    <submittedName>
        <fullName evidence="5">Glycoside hydrolase family 3 C-terminal domain-containing protein</fullName>
    </submittedName>
</protein>
<evidence type="ECO:0000256" key="2">
    <source>
        <dbReference type="ARBA" id="ARBA00022801"/>
    </source>
</evidence>
<keyword evidence="2 5" id="KW-0378">Hydrolase</keyword>
<name>A0A9D2CB78_9MICO</name>
<dbReference type="SUPFAM" id="SSF51445">
    <property type="entry name" value="(Trans)glycosidases"/>
    <property type="match status" value="1"/>
</dbReference>
<dbReference type="SMART" id="SM01217">
    <property type="entry name" value="Fn3_like"/>
    <property type="match status" value="1"/>
</dbReference>
<dbReference type="InterPro" id="IPR036881">
    <property type="entry name" value="Glyco_hydro_3_C_sf"/>
</dbReference>
<dbReference type="EMBL" id="DXDC01000469">
    <property type="protein sequence ID" value="HIY67669.1"/>
    <property type="molecule type" value="Genomic_DNA"/>
</dbReference>
<dbReference type="GO" id="GO:0005975">
    <property type="term" value="P:carbohydrate metabolic process"/>
    <property type="evidence" value="ECO:0007669"/>
    <property type="project" value="InterPro"/>
</dbReference>
<dbReference type="Gene3D" id="3.40.50.1700">
    <property type="entry name" value="Glycoside hydrolase family 3 C-terminal domain"/>
    <property type="match status" value="1"/>
</dbReference>
<keyword evidence="3" id="KW-0812">Transmembrane</keyword>
<keyword evidence="3" id="KW-1133">Transmembrane helix</keyword>
<dbReference type="InterPro" id="IPR013783">
    <property type="entry name" value="Ig-like_fold"/>
</dbReference>
<sequence>MNAATAKSRSPMSNKRFLAIWIPVLALVAIIVVVVNIALNVGYNWVASQLGGGTYTVQQSDEASDWDTEYYQADFDTIEDVDAAARDLVQDIVAEGIVLAKNEADALPLAADSRVTMLGAAAVDPVYGGAGSGSVDTSTAVTPRQGLENAGFTVNEDVLGELEGFTAENPRGFIEMDRPDVSTYNIGEMPVAGYDTVSDSFSSFDDAAVVYLARPGGEGGDLTQDMTDWDDNYEDGQHQLELNEDERDLIDLATENFDTVIVAINASTTVEMGPVQNNPDVDGILLIGSPGATGFDAVGEVLAGTVNPSGRTVDTWAADFSADPSFVNFGDFVYDGIEVEYPASALEAVASNADVTPDAPFVNYQEGIYIGYRYYETAAAEGFIDYDDAVIYPFGYGLSYTDFAWSVAGEELGEVDGEISVDIEVTNNGSVAGKDVVELFYSAPYTTGGIEKSEVVLGGFAKTGVIEPGASETVTITLAVEDMASYDYEGARGYVLEAGDYELTLRTDSHTPAEGAEPIVYTVDEDVVYDAENPRSDDAAEVTNQFDDVSAMFSDEPEQGTILNMSRADFAGTFPTAPTEDILVADDAIIDGFAPYDVAAAEDPDAEAPTTGADTDLTLVNLRGLPYDDAQWDELLDSLTIDEMTEMLLNGAYQTGALPGIAKPVTTELDGPAGFSSFINASVNGTAYPTEFLIAQTWNVELSEAMGTMVGNEALFKDVSGWYAPAMNLHRSPFGGRNFEYYSEDPFLSGEMGLAATNGAASKGLYTTLKHFALNDQEANRVNNGIAVWANEQAIRELYLKPFEMVVKNAAMPVPYIADDSGAIEETSVGSTAVMSSFNRIGTTWAGGSEALMTNVLRGEWGFQGFAISDFNLYRYMPPNQSIAAGTDLTLAFAPSKSFEDTSSATAQQDIRTATHNILYTVANSNAMNGFAPGSTVSFEPPAWRYIQYGATALLGVLVLVGGFFVVRRVRKNRPETVEVRLSE</sequence>
<reference evidence="5" key="1">
    <citation type="journal article" date="2021" name="PeerJ">
        <title>Extensive microbial diversity within the chicken gut microbiome revealed by metagenomics and culture.</title>
        <authorList>
            <person name="Gilroy R."/>
            <person name="Ravi A."/>
            <person name="Getino M."/>
            <person name="Pursley I."/>
            <person name="Horton D.L."/>
            <person name="Alikhan N.F."/>
            <person name="Baker D."/>
            <person name="Gharbi K."/>
            <person name="Hall N."/>
            <person name="Watson M."/>
            <person name="Adriaenssens E.M."/>
            <person name="Foster-Nyarko E."/>
            <person name="Jarju S."/>
            <person name="Secka A."/>
            <person name="Antonio M."/>
            <person name="Oren A."/>
            <person name="Chaudhuri R.R."/>
            <person name="La Ragione R."/>
            <person name="Hildebrand F."/>
            <person name="Pallen M.J."/>
        </authorList>
    </citation>
    <scope>NUCLEOTIDE SEQUENCE</scope>
    <source>
        <strain evidence="5">ChiGjej1B1-98</strain>
    </source>
</reference>
<dbReference type="PANTHER" id="PTHR42715:SF10">
    <property type="entry name" value="BETA-GLUCOSIDASE"/>
    <property type="match status" value="1"/>
</dbReference>
<dbReference type="InterPro" id="IPR036962">
    <property type="entry name" value="Glyco_hydro_3_N_sf"/>
</dbReference>
<keyword evidence="3" id="KW-0472">Membrane</keyword>
<dbReference type="InterPro" id="IPR017853">
    <property type="entry name" value="GH"/>
</dbReference>
<dbReference type="GO" id="GO:0004553">
    <property type="term" value="F:hydrolase activity, hydrolyzing O-glycosyl compounds"/>
    <property type="evidence" value="ECO:0007669"/>
    <property type="project" value="InterPro"/>
</dbReference>
<dbReference type="AlphaFoldDB" id="A0A9D2CB78"/>
<dbReference type="InterPro" id="IPR002772">
    <property type="entry name" value="Glyco_hydro_3_C"/>
</dbReference>
<dbReference type="Pfam" id="PF01915">
    <property type="entry name" value="Glyco_hydro_3_C"/>
    <property type="match status" value="1"/>
</dbReference>
<evidence type="ECO:0000313" key="6">
    <source>
        <dbReference type="Proteomes" id="UP000824005"/>
    </source>
</evidence>
<dbReference type="InterPro" id="IPR001764">
    <property type="entry name" value="Glyco_hydro_3_N"/>
</dbReference>